<keyword evidence="1 2" id="KW-0378">Hydrolase</keyword>
<dbReference type="InterPro" id="IPR052043">
    <property type="entry name" value="PolySaccharide_Degr_Enz"/>
</dbReference>
<comment type="caution">
    <text evidence="2">The sequence shown here is derived from an EMBL/GenBank/DDBJ whole genome shotgun (WGS) entry which is preliminary data.</text>
</comment>
<dbReference type="InterPro" id="IPR008928">
    <property type="entry name" value="6-hairpin_glycosidase_sf"/>
</dbReference>
<organism evidence="2 3">
    <name type="scientific">Anaerotalea alkaliphila</name>
    <dbReference type="NCBI Taxonomy" id="2662126"/>
    <lineage>
        <taxon>Bacteria</taxon>
        <taxon>Bacillati</taxon>
        <taxon>Bacillota</taxon>
        <taxon>Clostridia</taxon>
        <taxon>Eubacteriales</taxon>
        <taxon>Anaerotalea</taxon>
    </lineage>
</organism>
<dbReference type="Gene3D" id="1.50.10.10">
    <property type="match status" value="1"/>
</dbReference>
<protein>
    <submittedName>
        <fullName evidence="2">Glycosyl hydrolase family 88</fullName>
    </submittedName>
</protein>
<name>A0A7X5KMV1_9FIRM</name>
<dbReference type="RefSeq" id="WP_162369806.1">
    <property type="nucleotide sequence ID" value="NZ_JAAEEH010000009.1"/>
</dbReference>
<dbReference type="GO" id="GO:0005975">
    <property type="term" value="P:carbohydrate metabolic process"/>
    <property type="evidence" value="ECO:0007669"/>
    <property type="project" value="InterPro"/>
</dbReference>
<proteinExistence type="predicted"/>
<reference evidence="2 3" key="1">
    <citation type="submission" date="2020-01" db="EMBL/GenBank/DDBJ databases">
        <title>Anaeroalcalibacter tamaniensis gen. nov., sp. nov., moderately halophilic strictly anaerobic fermenter bacterium from mud volcano of Taman peninsula.</title>
        <authorList>
            <person name="Frolova A."/>
            <person name="Merkel A.Y."/>
            <person name="Slobodkin A.I."/>
        </authorList>
    </citation>
    <scope>NUCLEOTIDE SEQUENCE [LARGE SCALE GENOMIC DNA]</scope>
    <source>
        <strain evidence="2 3">F-3ap</strain>
    </source>
</reference>
<dbReference type="Pfam" id="PF07470">
    <property type="entry name" value="Glyco_hydro_88"/>
    <property type="match status" value="1"/>
</dbReference>
<dbReference type="PANTHER" id="PTHR33886">
    <property type="entry name" value="UNSATURATED RHAMNOGALACTURONAN HYDROLASE (EUROFUNG)"/>
    <property type="match status" value="1"/>
</dbReference>
<gene>
    <name evidence="2" type="ORF">GXN74_04885</name>
</gene>
<dbReference type="AlphaFoldDB" id="A0A7X5KMV1"/>
<dbReference type="EMBL" id="JAAEEH010000009">
    <property type="protein sequence ID" value="NDL67083.1"/>
    <property type="molecule type" value="Genomic_DNA"/>
</dbReference>
<dbReference type="InterPro" id="IPR012341">
    <property type="entry name" value="6hp_glycosidase-like_sf"/>
</dbReference>
<evidence type="ECO:0000313" key="3">
    <source>
        <dbReference type="Proteomes" id="UP000461585"/>
    </source>
</evidence>
<dbReference type="Proteomes" id="UP000461585">
    <property type="component" value="Unassembled WGS sequence"/>
</dbReference>
<dbReference type="InterPro" id="IPR010905">
    <property type="entry name" value="Glyco_hydro_88"/>
</dbReference>
<dbReference type="PANTHER" id="PTHR33886:SF8">
    <property type="entry name" value="UNSATURATED RHAMNOGALACTURONAN HYDROLASE (EUROFUNG)"/>
    <property type="match status" value="1"/>
</dbReference>
<sequence length="362" mass="41586">MNAGEFADWYLSRFKSYKEHWNYEDGCVLKGAADLYDATGEGRYLDFVKGYIDERIDEDGNIRGFDFKEYNIDNVNTGKLLLYLHETTGEEKYAKAAVRQYQQLLHHPRTEEGNFWHKNIYPNQVWLDGLYMAMPFYAGYLRHFEPDVGYWDVLRQFKTVQERMRDPKTGLYYHGYDASRKERWSDPETGLSPHFWSRAMGWFLMSLVDTAEMLGDAPGAELLKAILSDAVEAMMRVQDPESKMWYQVLDRGEEDGNYLETSGTLMTAYAFLKGARIGLLDPSYGDEGAAVFNEVAATQLDGEGHVLGGICGVAGLGNEPYRDGTYAYYISERPIPNDHKGVGAFLMTYAEQIRYNNDNWRE</sequence>
<keyword evidence="3" id="KW-1185">Reference proteome</keyword>
<evidence type="ECO:0000256" key="1">
    <source>
        <dbReference type="ARBA" id="ARBA00022801"/>
    </source>
</evidence>
<accession>A0A7X5KMV1</accession>
<dbReference type="GO" id="GO:0016787">
    <property type="term" value="F:hydrolase activity"/>
    <property type="evidence" value="ECO:0007669"/>
    <property type="project" value="UniProtKB-KW"/>
</dbReference>
<evidence type="ECO:0000313" key="2">
    <source>
        <dbReference type="EMBL" id="NDL67083.1"/>
    </source>
</evidence>
<dbReference type="SUPFAM" id="SSF48208">
    <property type="entry name" value="Six-hairpin glycosidases"/>
    <property type="match status" value="1"/>
</dbReference>